<feature type="region of interest" description="Disordered" evidence="6">
    <location>
        <begin position="245"/>
        <end position="318"/>
    </location>
</feature>
<evidence type="ECO:0000256" key="5">
    <source>
        <dbReference type="ARBA" id="ARBA00023136"/>
    </source>
</evidence>
<protein>
    <recommendedName>
        <fullName evidence="11">C2 domain-containing protein</fullName>
    </recommendedName>
</protein>
<dbReference type="PROSITE" id="PS50004">
    <property type="entry name" value="C2"/>
    <property type="match status" value="1"/>
</dbReference>
<dbReference type="CDD" id="cd21676">
    <property type="entry name" value="SMP_Mug190"/>
    <property type="match status" value="1"/>
</dbReference>
<proteinExistence type="predicted"/>
<gene>
    <name evidence="9" type="ORF">INT44_005821</name>
</gene>
<feature type="compositionally biased region" description="Low complexity" evidence="6">
    <location>
        <begin position="286"/>
        <end position="295"/>
    </location>
</feature>
<dbReference type="Pfam" id="PF25669">
    <property type="entry name" value="SMP_MUG190-like"/>
    <property type="match status" value="1"/>
</dbReference>
<keyword evidence="3" id="KW-0445">Lipid transport</keyword>
<evidence type="ECO:0000256" key="1">
    <source>
        <dbReference type="ARBA" id="ARBA00004370"/>
    </source>
</evidence>
<dbReference type="SMART" id="SM00239">
    <property type="entry name" value="C2"/>
    <property type="match status" value="1"/>
</dbReference>
<dbReference type="Pfam" id="PF00168">
    <property type="entry name" value="C2"/>
    <property type="match status" value="1"/>
</dbReference>
<keyword evidence="2" id="KW-0813">Transport</keyword>
<keyword evidence="5" id="KW-0472">Membrane</keyword>
<evidence type="ECO:0000313" key="10">
    <source>
        <dbReference type="Proteomes" id="UP000612746"/>
    </source>
</evidence>
<sequence>MAAPGQNEPIIYNESDGQTDPRAAINTGSNVGSINKANREHEENVASKVKEGDLKGVTSKLSMIPKYHLDADRMEQALNPQYRKQNEEVDNPNMKKGPENTMDASGHITSNTEDHPKDNNLSLQDISNQNLPSQEQNTAARSATRGDLPQGTSGLHSADNDENKFKKVLDNAVDGTGPASTDENKFKSVLDDAADSNAAPLAAAGDMVTNISNMLPTLTRHAKIAELDDDNLAVNNEEEMLNLSAEQAEQDSTRAIPPSSKMDNSTVTSAAEHQNEPGQKLDPSVSAAAQAQMSAKGNVDVDSSGEPTNWKSPNLKYRQPLKPATPDTIIFYLQRKALKYIVMSCAVCYVFGKLGFGWIAGVLAICGVTSCRRQLGAFAWWRLGTEAKQGLEWQMEKDEAMKTLYTSEGETVEWLNYCVEKIWRSIDPQMFVQVEDILEDTLESLAPGFIKGVKVTDFDIGVQAPRVSMIRIFPPLPGQPDESIFGEAAFSFHAHPVASISTSRKSLSAPPGIGIRFKTGLKAAIDIKAELTALSGKIRFKILTSPEMPFVSKVTIAFTSVPIIETGVMPVSKHMNIMHLPLIKTLVNEGVKLGFAGLVDPKSLTLDIQALMGAAAHDTSAIGVVKVDFIEAARSAKSLQDMEDSYASLSLSNSPGRSMSSTRVLTNDKDPRWNESLFLLIHEDDIVSDNRVELKVWDADKIKFDDVWGHVGMAVKDIVLAKTDKLGNVSDWCADEREVFNGWAPIDGAKDLDSSQIKLHYRLSWHPKYIAAKPKIMERNKDEIKDNQPKSSDPGPAQKEEDKVEVDDAHTSGILSITIHQAIELEIADQQLIDNKEKHPYNSGSVVSPYALIYINDEKVFRTRSKMRNPSPVSTDYERISTLCGVVSNIYLLFTKHWNAVTEHFIRDYRSTFIRISVKHSVDLERDPVLGTRVVNLQDAFENQSDDIKECQRWLPIKDGIGFGKILVTLRYKPIKLSLPKPMTGSRVGTLVIDRVVFNGLQPPFSNSITSLKAILAANVEPGMSKNLKAKDSDQQNQPDTSDNQVSWSGKRLYFPITMRYRTAIYVHLSAGGVTSKRITGRLWLRDLVDDEQKEITIGLHPGMDHKSKDANRNTDDWEAPGEFGTCQINCLFIPGYSSVHTNLQSFRTDMVGANPFKELQNERDSQEWAKANQENGGADRKRSNSLNTEASSEYEQESEEDDDDDEDDDLMRELLNSGRADKIKKYRVLRKLAWSRDLVKNKVEQIRGGFNSENRANRSVAKE</sequence>
<feature type="compositionally biased region" description="Basic and acidic residues" evidence="6">
    <location>
        <begin position="779"/>
        <end position="788"/>
    </location>
</feature>
<feature type="region of interest" description="Disordered" evidence="6">
    <location>
        <begin position="1026"/>
        <end position="1045"/>
    </location>
</feature>
<dbReference type="Pfam" id="PF25331">
    <property type="entry name" value="C2_Mug190_3rd"/>
    <property type="match status" value="1"/>
</dbReference>
<feature type="region of interest" description="Disordered" evidence="6">
    <location>
        <begin position="75"/>
        <end position="162"/>
    </location>
</feature>
<dbReference type="EMBL" id="JAEPRA010000007">
    <property type="protein sequence ID" value="KAG2182840.1"/>
    <property type="molecule type" value="Genomic_DNA"/>
</dbReference>
<keyword evidence="10" id="KW-1185">Reference proteome</keyword>
<dbReference type="GO" id="GO:0006869">
    <property type="term" value="P:lipid transport"/>
    <property type="evidence" value="ECO:0007669"/>
    <property type="project" value="UniProtKB-KW"/>
</dbReference>
<reference evidence="9" key="1">
    <citation type="submission" date="2020-12" db="EMBL/GenBank/DDBJ databases">
        <title>Metabolic potential, ecology and presence of endohyphal bacteria is reflected in genomic diversity of Mucoromycotina.</title>
        <authorList>
            <person name="Muszewska A."/>
            <person name="Okrasinska A."/>
            <person name="Steczkiewicz K."/>
            <person name="Drgas O."/>
            <person name="Orlowska M."/>
            <person name="Perlinska-Lenart U."/>
            <person name="Aleksandrzak-Piekarczyk T."/>
            <person name="Szatraj K."/>
            <person name="Zielenkiewicz U."/>
            <person name="Pilsyk S."/>
            <person name="Malc E."/>
            <person name="Mieczkowski P."/>
            <person name="Kruszewska J.S."/>
            <person name="Biernat P."/>
            <person name="Pawlowska J."/>
        </authorList>
    </citation>
    <scope>NUCLEOTIDE SEQUENCE</scope>
    <source>
        <strain evidence="9">WA0000051536</strain>
    </source>
</reference>
<dbReference type="PANTHER" id="PTHR47348">
    <property type="entry name" value="MEIOTICALLY UP-REGULATED GENE 190 PROTEIN"/>
    <property type="match status" value="1"/>
</dbReference>
<organism evidence="9 10">
    <name type="scientific">Umbelopsis vinacea</name>
    <dbReference type="NCBI Taxonomy" id="44442"/>
    <lineage>
        <taxon>Eukaryota</taxon>
        <taxon>Fungi</taxon>
        <taxon>Fungi incertae sedis</taxon>
        <taxon>Mucoromycota</taxon>
        <taxon>Mucoromycotina</taxon>
        <taxon>Umbelopsidomycetes</taxon>
        <taxon>Umbelopsidales</taxon>
        <taxon>Umbelopsidaceae</taxon>
        <taxon>Umbelopsis</taxon>
    </lineage>
</organism>
<name>A0A8H7UH37_9FUNG</name>
<feature type="region of interest" description="Disordered" evidence="6">
    <location>
        <begin position="1161"/>
        <end position="1210"/>
    </location>
</feature>
<dbReference type="Proteomes" id="UP000612746">
    <property type="component" value="Unassembled WGS sequence"/>
</dbReference>
<dbReference type="InterPro" id="IPR000008">
    <property type="entry name" value="C2_dom"/>
</dbReference>
<accession>A0A8H7UH37</accession>
<comment type="caution">
    <text evidence="9">The sequence shown here is derived from an EMBL/GenBank/DDBJ whole genome shotgun (WGS) entry which is preliminary data.</text>
</comment>
<dbReference type="AlphaFoldDB" id="A0A8H7UH37"/>
<evidence type="ECO:0008006" key="11">
    <source>
        <dbReference type="Google" id="ProtNLM"/>
    </source>
</evidence>
<dbReference type="InterPro" id="IPR057349">
    <property type="entry name" value="C2_Mug190_3rd"/>
</dbReference>
<evidence type="ECO:0000256" key="6">
    <source>
        <dbReference type="SAM" id="MobiDB-lite"/>
    </source>
</evidence>
<dbReference type="InterPro" id="IPR031468">
    <property type="entry name" value="SMP_LBD"/>
</dbReference>
<dbReference type="InterPro" id="IPR035892">
    <property type="entry name" value="C2_domain_sf"/>
</dbReference>
<feature type="compositionally biased region" description="Polar residues" evidence="6">
    <location>
        <begin position="119"/>
        <end position="141"/>
    </location>
</feature>
<dbReference type="GO" id="GO:0008289">
    <property type="term" value="F:lipid binding"/>
    <property type="evidence" value="ECO:0007669"/>
    <property type="project" value="UniProtKB-KW"/>
</dbReference>
<dbReference type="GO" id="GO:0016020">
    <property type="term" value="C:membrane"/>
    <property type="evidence" value="ECO:0007669"/>
    <property type="project" value="UniProtKB-SubCell"/>
</dbReference>
<comment type="subcellular location">
    <subcellularLocation>
        <location evidence="1">Membrane</location>
    </subcellularLocation>
</comment>
<dbReference type="PANTHER" id="PTHR47348:SF3">
    <property type="entry name" value="MEIOTICALLY UP-REGULATED GENE 190 PROTEIN"/>
    <property type="match status" value="1"/>
</dbReference>
<dbReference type="OrthoDB" id="419768at2759"/>
<feature type="compositionally biased region" description="Basic and acidic residues" evidence="6">
    <location>
        <begin position="37"/>
        <end position="51"/>
    </location>
</feature>
<feature type="compositionally biased region" description="Polar residues" evidence="6">
    <location>
        <begin position="26"/>
        <end position="36"/>
    </location>
</feature>
<evidence type="ECO:0000256" key="3">
    <source>
        <dbReference type="ARBA" id="ARBA00023055"/>
    </source>
</evidence>
<feature type="compositionally biased region" description="Polar residues" evidence="6">
    <location>
        <begin position="261"/>
        <end position="272"/>
    </location>
</feature>
<dbReference type="SUPFAM" id="SSF49562">
    <property type="entry name" value="C2 domain (Calcium/lipid-binding domain, CaLB)"/>
    <property type="match status" value="2"/>
</dbReference>
<evidence type="ECO:0000256" key="2">
    <source>
        <dbReference type="ARBA" id="ARBA00022448"/>
    </source>
</evidence>
<evidence type="ECO:0000256" key="4">
    <source>
        <dbReference type="ARBA" id="ARBA00023121"/>
    </source>
</evidence>
<feature type="compositionally biased region" description="Acidic residues" evidence="6">
    <location>
        <begin position="1193"/>
        <end position="1210"/>
    </location>
</feature>
<feature type="region of interest" description="Disordered" evidence="6">
    <location>
        <begin position="1"/>
        <end position="51"/>
    </location>
</feature>
<keyword evidence="4" id="KW-0446">Lipid-binding</keyword>
<evidence type="ECO:0000259" key="7">
    <source>
        <dbReference type="PROSITE" id="PS50004"/>
    </source>
</evidence>
<feature type="compositionally biased region" description="Polar residues" evidence="6">
    <location>
        <begin position="1035"/>
        <end position="1045"/>
    </location>
</feature>
<feature type="domain" description="SMP-LTD" evidence="8">
    <location>
        <begin position="408"/>
        <end position="609"/>
    </location>
</feature>
<evidence type="ECO:0000259" key="8">
    <source>
        <dbReference type="PROSITE" id="PS51847"/>
    </source>
</evidence>
<feature type="domain" description="C2" evidence="7">
    <location>
        <begin position="600"/>
        <end position="733"/>
    </location>
</feature>
<feature type="region of interest" description="Disordered" evidence="6">
    <location>
        <begin position="779"/>
        <end position="805"/>
    </location>
</feature>
<dbReference type="Gene3D" id="2.60.40.150">
    <property type="entry name" value="C2 domain"/>
    <property type="match status" value="2"/>
</dbReference>
<dbReference type="PROSITE" id="PS51847">
    <property type="entry name" value="SMP"/>
    <property type="match status" value="1"/>
</dbReference>
<evidence type="ECO:0000313" key="9">
    <source>
        <dbReference type="EMBL" id="KAG2182840.1"/>
    </source>
</evidence>